<keyword evidence="3" id="KW-1185">Reference proteome</keyword>
<keyword evidence="1" id="KW-1133">Transmembrane helix</keyword>
<comment type="caution">
    <text evidence="2">The sequence shown here is derived from an EMBL/GenBank/DDBJ whole genome shotgun (WGS) entry which is preliminary data.</text>
</comment>
<feature type="transmembrane region" description="Helical" evidence="1">
    <location>
        <begin position="141"/>
        <end position="164"/>
    </location>
</feature>
<dbReference type="Proteomes" id="UP001501461">
    <property type="component" value="Unassembled WGS sequence"/>
</dbReference>
<proteinExistence type="predicted"/>
<feature type="transmembrane region" description="Helical" evidence="1">
    <location>
        <begin position="408"/>
        <end position="433"/>
    </location>
</feature>
<reference evidence="3" key="1">
    <citation type="journal article" date="2019" name="Int. J. Syst. Evol. Microbiol.">
        <title>The Global Catalogue of Microorganisms (GCM) 10K type strain sequencing project: providing services to taxonomists for standard genome sequencing and annotation.</title>
        <authorList>
            <consortium name="The Broad Institute Genomics Platform"/>
            <consortium name="The Broad Institute Genome Sequencing Center for Infectious Disease"/>
            <person name="Wu L."/>
            <person name="Ma J."/>
        </authorList>
    </citation>
    <scope>NUCLEOTIDE SEQUENCE [LARGE SCALE GENOMIC DNA]</scope>
    <source>
        <strain evidence="3">JCM 13595</strain>
    </source>
</reference>
<evidence type="ECO:0000256" key="1">
    <source>
        <dbReference type="SAM" id="Phobius"/>
    </source>
</evidence>
<accession>A0ABP5GE64</accession>
<keyword evidence="1" id="KW-0472">Membrane</keyword>
<feature type="transmembrane region" description="Helical" evidence="1">
    <location>
        <begin position="355"/>
        <end position="378"/>
    </location>
</feature>
<feature type="transmembrane region" description="Helical" evidence="1">
    <location>
        <begin position="518"/>
        <end position="541"/>
    </location>
</feature>
<evidence type="ECO:0000313" key="3">
    <source>
        <dbReference type="Proteomes" id="UP001501461"/>
    </source>
</evidence>
<organism evidence="2 3">
    <name type="scientific">Yaniella flava</name>
    <dbReference type="NCBI Taxonomy" id="287930"/>
    <lineage>
        <taxon>Bacteria</taxon>
        <taxon>Bacillati</taxon>
        <taxon>Actinomycetota</taxon>
        <taxon>Actinomycetes</taxon>
        <taxon>Micrococcales</taxon>
        <taxon>Micrococcaceae</taxon>
        <taxon>Yaniella</taxon>
    </lineage>
</organism>
<feature type="transmembrane region" description="Helical" evidence="1">
    <location>
        <begin position="445"/>
        <end position="470"/>
    </location>
</feature>
<protein>
    <submittedName>
        <fullName evidence="2">Exporter of polyketide antibiotics</fullName>
    </submittedName>
</protein>
<sequence length="549" mass="58280">MSHGSSTTTTSHAPSYSSLTGTGMLLRFMLRRDRIRTLAWVAGIGVMGFYFAQAVQVIAEDPESLTSLAGLYADPVGRMMIGPGYGMDAPTFERFFASGYALYIYLLIALCSVFTVVRHTRAEEQTGRAELVRANMVGRHATLTSAVLLTTAINGVAAVLVWVAALTAGYAMHGSLLVAAGGLAVGLFFMGATAVAAQLTESSRGASAFAGGLLGLAFVVRMAGDMAEFGGSALSWFSPLAWAQQTAPFVYDRWWPLLFLVAGAVVFTALGFWLSTRRDLGASLMPTRLGRREAQPWLGTPLGLATHTLRGGLRGWGIALVLVAFMFGSYAQTMLEAGDSLPAELSQIFAGEDLMVGYMSYMALFIAVFVAAASVSSLQQIRGEEHRGRAEYALSVPTHRTTWFGAHLAVVIVGVFVMLELVGLGMGVGAVLTVEHDAGQYFGQLFVASVMQAPAVLATVGIVTLLLGWLPRAAAGIGWLIVGFAGVMSTFGGLLELPQFVIDLNVFGHLAEYPVEDIAWAPVLMLTAIGVAALLVGLVGFNRRELNRV</sequence>
<feature type="transmembrane region" description="Helical" evidence="1">
    <location>
        <begin position="477"/>
        <end position="498"/>
    </location>
</feature>
<name>A0ABP5GE64_9MICC</name>
<dbReference type="RefSeq" id="WP_343959694.1">
    <property type="nucleotide sequence ID" value="NZ_BAAAMN010000057.1"/>
</dbReference>
<feature type="transmembrane region" description="Helical" evidence="1">
    <location>
        <begin position="254"/>
        <end position="275"/>
    </location>
</feature>
<feature type="transmembrane region" description="Helical" evidence="1">
    <location>
        <begin position="176"/>
        <end position="199"/>
    </location>
</feature>
<evidence type="ECO:0000313" key="2">
    <source>
        <dbReference type="EMBL" id="GAA2044877.1"/>
    </source>
</evidence>
<feature type="transmembrane region" description="Helical" evidence="1">
    <location>
        <begin position="316"/>
        <end position="335"/>
    </location>
</feature>
<keyword evidence="1" id="KW-0812">Transmembrane</keyword>
<feature type="transmembrane region" description="Helical" evidence="1">
    <location>
        <begin position="100"/>
        <end position="120"/>
    </location>
</feature>
<feature type="transmembrane region" description="Helical" evidence="1">
    <location>
        <begin position="37"/>
        <end position="59"/>
    </location>
</feature>
<feature type="transmembrane region" description="Helical" evidence="1">
    <location>
        <begin position="206"/>
        <end position="224"/>
    </location>
</feature>
<gene>
    <name evidence="2" type="ORF">GCM10009720_27250</name>
</gene>
<dbReference type="EMBL" id="BAAAMN010000057">
    <property type="protein sequence ID" value="GAA2044877.1"/>
    <property type="molecule type" value="Genomic_DNA"/>
</dbReference>